<reference evidence="1" key="1">
    <citation type="submission" date="2023-07" db="EMBL/GenBank/DDBJ databases">
        <title>Sorghum-associated microbial communities from plants grown in Nebraska, USA.</title>
        <authorList>
            <person name="Schachtman D."/>
        </authorList>
    </citation>
    <scope>NUCLEOTIDE SEQUENCE</scope>
    <source>
        <strain evidence="1">2697</strain>
    </source>
</reference>
<evidence type="ECO:0000313" key="1">
    <source>
        <dbReference type="EMBL" id="MDR6783243.1"/>
    </source>
</evidence>
<comment type="caution">
    <text evidence="1">The sequence shown here is derived from an EMBL/GenBank/DDBJ whole genome shotgun (WGS) entry which is preliminary data.</text>
</comment>
<dbReference type="EMBL" id="JAVDTF010000001">
    <property type="protein sequence ID" value="MDR6783243.1"/>
    <property type="molecule type" value="Genomic_DNA"/>
</dbReference>
<evidence type="ECO:0000313" key="2">
    <source>
        <dbReference type="Proteomes" id="UP001246858"/>
    </source>
</evidence>
<gene>
    <name evidence="1" type="ORF">J2X78_001795</name>
</gene>
<proteinExistence type="predicted"/>
<name>A0ACC6KVY1_9SPHI</name>
<accession>A0ACC6KVY1</accession>
<keyword evidence="2" id="KW-1185">Reference proteome</keyword>
<protein>
    <submittedName>
        <fullName evidence="1">Uncharacterized protein</fullName>
    </submittedName>
</protein>
<organism evidence="1 2">
    <name type="scientific">Pedobacter africanus</name>
    <dbReference type="NCBI Taxonomy" id="151894"/>
    <lineage>
        <taxon>Bacteria</taxon>
        <taxon>Pseudomonadati</taxon>
        <taxon>Bacteroidota</taxon>
        <taxon>Sphingobacteriia</taxon>
        <taxon>Sphingobacteriales</taxon>
        <taxon>Sphingobacteriaceae</taxon>
        <taxon>Pedobacter</taxon>
    </lineage>
</organism>
<sequence>MNIKTLLLAMCVFAGGSLMAQQQNIALNKEVTVSSEAQGYPASNIVDGKISRHSVWRAAAVKAPHTVEINFNKYYNISELRIHSGIMDGEKKPDEMSQAAGFWSVKNFKMQYWDDANWTDFPRSEIHENRQTNVSMTFSPVVTTFKIRLVCDDGEPISIMEIEAFGIAAPNMPAPPTTVPETKKQQRISGTQSAVIKVEKQVSGKTMKFVGYNQGYYMPGSNVSGWMEYANVNSVRLWASLNAFVPEKLVQVDPQVISVGEFDKRKNELRANPEQNSYLKWDELNILYDLPDSSSTNAMVYNYALKELKRLGIGVVLQVGSTDFKDNWENKWKQWQRYYALAYHSAKTGDVCMFAMQNEPNHRNSGPMKLDDWILGMQITSDAIHCAIADVNKKYGKTLQAKFVGPVTAGQNTDWWAAVAGAIRTDYQGKQTNKDLMEIFSTHSYNSPAVGYASRISNIRKIITEHHPAGQSLPIVYTEIGRWMNAYLIDKEETMDDPSLFTEWAGIYSNNMKNGGYGMWAFKFANTASGPYPRGIKSGHHYIWQGKRIVEDAYKNLALQKMVKTSVSASAAGLITDGDKSDASAWVSAVDGEKWIEIDLGGIMEVGSALVYTGSAGGVYTAPDRIKNFKLQYLHNGQWLDIKGAEEKDSRYAQIFSMFKEPVRTGKIRFVSNDKGPLKVREIKVFAKGDGPSAKADFNVSGIQRTGEVVRLFAKGFKEERNLLKTKASVDDADLDTYTSFDEQTGNYYMWLVQRGDFSYNLSIDLSALQLPAGTPVTAETVNALCYGEVTDVISLPAGGSFNFKLAPQSVVLLSIPSVRLTRNTFSPVADAGVRGGKYAALNYGKEKQLTVQLAAGVPDNNQVAYVYFDLSGKDMTRAKKVLVGFRGKAEQGIRPFRLHVYGIPGTGWDTEQLNWLNAPLLDKQEALIHDVGAKAFVAGELAFDTKDKYHQLDITEMARKYVKEGLTLVLVRETRQLGDDEDKGRKVLISAMEGTNKPLLEIWQEALK</sequence>
<dbReference type="Proteomes" id="UP001246858">
    <property type="component" value="Unassembled WGS sequence"/>
</dbReference>